<keyword evidence="1" id="KW-1015">Disulfide bond</keyword>
<dbReference type="EMBL" id="JABEBT010000091">
    <property type="protein sequence ID" value="KAF7632863.1"/>
    <property type="molecule type" value="Genomic_DNA"/>
</dbReference>
<dbReference type="SMART" id="SM00042">
    <property type="entry name" value="CUB"/>
    <property type="match status" value="1"/>
</dbReference>
<evidence type="ECO:0000256" key="3">
    <source>
        <dbReference type="SAM" id="SignalP"/>
    </source>
</evidence>
<dbReference type="InterPro" id="IPR035914">
    <property type="entry name" value="Sperma_CUB_dom_sf"/>
</dbReference>
<sequence>MNIPERIFIYSFSILSFLIKLSFNQLACPVRIVSNRLISSNQYKAGSGNIHTISGIWRHFSTDKNTINKQISAALGNEIIETSVQMPGPNNSAIIYSEHYEPDNENSLVSNFKIAEYRFITDYGNQPSILNGNDSCSFLFDGTINKTGNVWSPNYPGFYPRNVDCQYVFLGAKDQIVFVTFEYFDVEGRGQCDDRDKSDFVLFSNYKTRDRTNRRFCGDLKPKDTIKSESNYFRMIFHSNDIFDGTGFFARYQFYDQG</sequence>
<dbReference type="OrthoDB" id="6369184at2759"/>
<name>A0A8S9ZHP9_9BILA</name>
<proteinExistence type="predicted"/>
<dbReference type="InterPro" id="IPR000859">
    <property type="entry name" value="CUB_dom"/>
</dbReference>
<evidence type="ECO:0000313" key="6">
    <source>
        <dbReference type="Proteomes" id="UP000605970"/>
    </source>
</evidence>
<dbReference type="PROSITE" id="PS01180">
    <property type="entry name" value="CUB"/>
    <property type="match status" value="1"/>
</dbReference>
<organism evidence="5 6">
    <name type="scientific">Meloidogyne graminicola</name>
    <dbReference type="NCBI Taxonomy" id="189291"/>
    <lineage>
        <taxon>Eukaryota</taxon>
        <taxon>Metazoa</taxon>
        <taxon>Ecdysozoa</taxon>
        <taxon>Nematoda</taxon>
        <taxon>Chromadorea</taxon>
        <taxon>Rhabditida</taxon>
        <taxon>Tylenchina</taxon>
        <taxon>Tylenchomorpha</taxon>
        <taxon>Tylenchoidea</taxon>
        <taxon>Meloidogynidae</taxon>
        <taxon>Meloidogyninae</taxon>
        <taxon>Meloidogyne</taxon>
    </lineage>
</organism>
<gene>
    <name evidence="5" type="ORF">Mgra_00007722</name>
</gene>
<evidence type="ECO:0000256" key="2">
    <source>
        <dbReference type="PROSITE-ProRule" id="PRU00059"/>
    </source>
</evidence>
<dbReference type="Pfam" id="PF00431">
    <property type="entry name" value="CUB"/>
    <property type="match status" value="1"/>
</dbReference>
<reference evidence="5" key="1">
    <citation type="journal article" date="2020" name="Ecol. Evol.">
        <title>Genome structure and content of the rice root-knot nematode (Meloidogyne graminicola).</title>
        <authorList>
            <person name="Phan N.T."/>
            <person name="Danchin E.G.J."/>
            <person name="Klopp C."/>
            <person name="Perfus-Barbeoch L."/>
            <person name="Kozlowski D.K."/>
            <person name="Koutsovoulos G.D."/>
            <person name="Lopez-Roques C."/>
            <person name="Bouchez O."/>
            <person name="Zahm M."/>
            <person name="Besnard G."/>
            <person name="Bellafiore S."/>
        </authorList>
    </citation>
    <scope>NUCLEOTIDE SEQUENCE</scope>
    <source>
        <strain evidence="5">VN-18</strain>
    </source>
</reference>
<dbReference type="FunFam" id="2.60.120.290:FF:000058">
    <property type="entry name" value="CUB domaincontaining protein"/>
    <property type="match status" value="1"/>
</dbReference>
<keyword evidence="3" id="KW-0732">Signal</keyword>
<accession>A0A8S9ZHP9</accession>
<evidence type="ECO:0000259" key="4">
    <source>
        <dbReference type="PROSITE" id="PS01180"/>
    </source>
</evidence>
<dbReference type="CDD" id="cd00041">
    <property type="entry name" value="CUB"/>
    <property type="match status" value="1"/>
</dbReference>
<dbReference type="Proteomes" id="UP000605970">
    <property type="component" value="Unassembled WGS sequence"/>
</dbReference>
<protein>
    <submittedName>
        <fullName evidence="5">CUB domain-containing protein</fullName>
    </submittedName>
</protein>
<evidence type="ECO:0000313" key="5">
    <source>
        <dbReference type="EMBL" id="KAF7632863.1"/>
    </source>
</evidence>
<dbReference type="AlphaFoldDB" id="A0A8S9ZHP9"/>
<comment type="caution">
    <text evidence="2">Lacks conserved residue(s) required for the propagation of feature annotation.</text>
</comment>
<dbReference type="InterPro" id="IPR053207">
    <property type="entry name" value="Non-NMDA_GluR_Accessory"/>
</dbReference>
<keyword evidence="6" id="KW-1185">Reference proteome</keyword>
<dbReference type="Gene3D" id="2.60.120.290">
    <property type="entry name" value="Spermadhesin, CUB domain"/>
    <property type="match status" value="1"/>
</dbReference>
<evidence type="ECO:0000256" key="1">
    <source>
        <dbReference type="ARBA" id="ARBA00023157"/>
    </source>
</evidence>
<dbReference type="PANTHER" id="PTHR47537">
    <property type="entry name" value="CUBILIN"/>
    <property type="match status" value="1"/>
</dbReference>
<dbReference type="SUPFAM" id="SSF49854">
    <property type="entry name" value="Spermadhesin, CUB domain"/>
    <property type="match status" value="1"/>
</dbReference>
<feature type="chain" id="PRO_5035911781" evidence="3">
    <location>
        <begin position="30"/>
        <end position="258"/>
    </location>
</feature>
<dbReference type="GO" id="GO:0005886">
    <property type="term" value="C:plasma membrane"/>
    <property type="evidence" value="ECO:0007669"/>
    <property type="project" value="TreeGrafter"/>
</dbReference>
<comment type="caution">
    <text evidence="5">The sequence shown here is derived from an EMBL/GenBank/DDBJ whole genome shotgun (WGS) entry which is preliminary data.</text>
</comment>
<feature type="signal peptide" evidence="3">
    <location>
        <begin position="1"/>
        <end position="29"/>
    </location>
</feature>
<dbReference type="PANTHER" id="PTHR47537:SF2">
    <property type="entry name" value="CUBILIN"/>
    <property type="match status" value="1"/>
</dbReference>
<feature type="domain" description="CUB" evidence="4">
    <location>
        <begin position="136"/>
        <end position="255"/>
    </location>
</feature>